<dbReference type="RefSeq" id="WP_094569671.1">
    <property type="nucleotide sequence ID" value="NZ_CP022743.1"/>
</dbReference>
<comment type="similarity">
    <text evidence="1">Belongs to the UPF0111 family.</text>
</comment>
<dbReference type="InterPro" id="IPR052912">
    <property type="entry name" value="UPF0111_domain"/>
</dbReference>
<dbReference type="OrthoDB" id="792700at2"/>
<evidence type="ECO:0000313" key="2">
    <source>
        <dbReference type="EMBL" id="ASU33176.1"/>
    </source>
</evidence>
<keyword evidence="3" id="KW-1185">Reference proteome</keyword>
<dbReference type="PANTHER" id="PTHR37298:SF1">
    <property type="entry name" value="UPF0111 PROTEIN YKAA"/>
    <property type="match status" value="1"/>
</dbReference>
<dbReference type="Proteomes" id="UP000215002">
    <property type="component" value="Chromosome"/>
</dbReference>
<name>A0A223NTM7_9SPHI</name>
<dbReference type="Pfam" id="PF01865">
    <property type="entry name" value="PhoU_div"/>
    <property type="match status" value="1"/>
</dbReference>
<dbReference type="AlphaFoldDB" id="A0A223NTM7"/>
<reference evidence="2 3" key="1">
    <citation type="submission" date="2017-08" db="EMBL/GenBank/DDBJ databases">
        <title>Complete genome sequence of Mucilaginibacter sp. strain BJC16-A31.</title>
        <authorList>
            <consortium name="Henan University of Science and Technology"/>
            <person name="You X."/>
        </authorList>
    </citation>
    <scope>NUCLEOTIDE SEQUENCE [LARGE SCALE GENOMIC DNA]</scope>
    <source>
        <strain evidence="2 3">BJC16-A31</strain>
    </source>
</reference>
<proteinExistence type="inferred from homology"/>
<accession>A0A223NTM7</accession>
<dbReference type="KEGG" id="muc:MuYL_1278"/>
<evidence type="ECO:0000256" key="1">
    <source>
        <dbReference type="ARBA" id="ARBA00008591"/>
    </source>
</evidence>
<dbReference type="InterPro" id="IPR038078">
    <property type="entry name" value="PhoU-like_sf"/>
</dbReference>
<dbReference type="InterPro" id="IPR018445">
    <property type="entry name" value="Put_Phosphate_transp_reg"/>
</dbReference>
<dbReference type="Gene3D" id="1.20.58.220">
    <property type="entry name" value="Phosphate transport system protein phou homolog 2, domain 2"/>
    <property type="match status" value="1"/>
</dbReference>
<evidence type="ECO:0000313" key="3">
    <source>
        <dbReference type="Proteomes" id="UP000215002"/>
    </source>
</evidence>
<organism evidence="2 3">
    <name type="scientific">Mucilaginibacter xinganensis</name>
    <dbReference type="NCBI Taxonomy" id="1234841"/>
    <lineage>
        <taxon>Bacteria</taxon>
        <taxon>Pseudomonadati</taxon>
        <taxon>Bacteroidota</taxon>
        <taxon>Sphingobacteriia</taxon>
        <taxon>Sphingobacteriales</taxon>
        <taxon>Sphingobacteriaceae</taxon>
        <taxon>Mucilaginibacter</taxon>
    </lineage>
</organism>
<evidence type="ECO:0008006" key="4">
    <source>
        <dbReference type="Google" id="ProtNLM"/>
    </source>
</evidence>
<sequence>MKALFQDFFTNKALFFNQFDHAARNMTDMAGLLTRITGDGITAESGELFKQIDKMEHTGDGITHKIYLALDKIMFTPLNRNDIHSLAGAIDDVADMIKEAASRINLYNISIFISPLIELALLIKKACAEIQTAVGLLKVHRQEDAILIACRKIKEYERHADRLYYNALADLFLTDKDPINLIKYREILQSLESTLNKCKSTADVLEVILINR</sequence>
<dbReference type="EMBL" id="CP022743">
    <property type="protein sequence ID" value="ASU33176.1"/>
    <property type="molecule type" value="Genomic_DNA"/>
</dbReference>
<dbReference type="PANTHER" id="PTHR37298">
    <property type="entry name" value="UPF0111 PROTEIN YKAA"/>
    <property type="match status" value="1"/>
</dbReference>
<gene>
    <name evidence="2" type="ORF">MuYL_1278</name>
</gene>
<protein>
    <recommendedName>
        <fullName evidence="4">Phosphate transport regulator</fullName>
    </recommendedName>
</protein>